<keyword evidence="1" id="KW-0812">Transmembrane</keyword>
<dbReference type="EMBL" id="LS483447">
    <property type="protein sequence ID" value="SQH72631.1"/>
    <property type="molecule type" value="Genomic_DNA"/>
</dbReference>
<keyword evidence="1" id="KW-0472">Membrane</keyword>
<proteinExistence type="predicted"/>
<organism evidence="2 3">
    <name type="scientific">Porphyromonas crevioricanis</name>
    <dbReference type="NCBI Taxonomy" id="393921"/>
    <lineage>
        <taxon>Bacteria</taxon>
        <taxon>Pseudomonadati</taxon>
        <taxon>Bacteroidota</taxon>
        <taxon>Bacteroidia</taxon>
        <taxon>Bacteroidales</taxon>
        <taxon>Porphyromonadaceae</taxon>
        <taxon>Porphyromonas</taxon>
    </lineage>
</organism>
<evidence type="ECO:0000313" key="2">
    <source>
        <dbReference type="EMBL" id="SQH72631.1"/>
    </source>
</evidence>
<sequence length="42" mass="4749">MISAKNSDIVLQTVISDCFLLFVCLSFVLSFELDFMPELGDF</sequence>
<dbReference type="KEGG" id="pcre:NCTC12858_00457"/>
<evidence type="ECO:0000313" key="3">
    <source>
        <dbReference type="Proteomes" id="UP000249300"/>
    </source>
</evidence>
<protein>
    <submittedName>
        <fullName evidence="2">Uncharacterized protein</fullName>
    </submittedName>
</protein>
<accession>A0A2X4SS37</accession>
<dbReference type="AlphaFoldDB" id="A0A2X4SS37"/>
<name>A0A2X4SS37_9PORP</name>
<gene>
    <name evidence="2" type="ORF">NCTC12858_00457</name>
</gene>
<reference evidence="2 3" key="1">
    <citation type="submission" date="2018-06" db="EMBL/GenBank/DDBJ databases">
        <authorList>
            <consortium name="Pathogen Informatics"/>
            <person name="Doyle S."/>
        </authorList>
    </citation>
    <scope>NUCLEOTIDE SEQUENCE [LARGE SCALE GENOMIC DNA]</scope>
    <source>
        <strain evidence="2 3">NCTC12858</strain>
    </source>
</reference>
<keyword evidence="3" id="KW-1185">Reference proteome</keyword>
<feature type="transmembrane region" description="Helical" evidence="1">
    <location>
        <begin position="9"/>
        <end position="31"/>
    </location>
</feature>
<keyword evidence="1" id="KW-1133">Transmembrane helix</keyword>
<evidence type="ECO:0000256" key="1">
    <source>
        <dbReference type="SAM" id="Phobius"/>
    </source>
</evidence>
<dbReference type="Proteomes" id="UP000249300">
    <property type="component" value="Chromosome 1"/>
</dbReference>